<evidence type="ECO:0000256" key="6">
    <source>
        <dbReference type="ARBA" id="ARBA00022968"/>
    </source>
</evidence>
<dbReference type="Gene3D" id="3.90.550.50">
    <property type="match status" value="1"/>
</dbReference>
<evidence type="ECO:0000256" key="1">
    <source>
        <dbReference type="ARBA" id="ARBA00004323"/>
    </source>
</evidence>
<evidence type="ECO:0000256" key="4">
    <source>
        <dbReference type="ARBA" id="ARBA00022679"/>
    </source>
</evidence>
<keyword evidence="6 11" id="KW-0735">Signal-anchor</keyword>
<dbReference type="EC" id="2.4.1.-" evidence="11"/>
<evidence type="ECO:0000256" key="5">
    <source>
        <dbReference type="ARBA" id="ARBA00022692"/>
    </source>
</evidence>
<keyword evidence="3 11" id="KW-0328">Glycosyltransferase</keyword>
<dbReference type="AlphaFoldDB" id="A0A8B8DPE8"/>
<name>A0A8B8DPE8_CRAVI</name>
<feature type="transmembrane region" description="Helical" evidence="11">
    <location>
        <begin position="38"/>
        <end position="54"/>
    </location>
</feature>
<comment type="similarity">
    <text evidence="2 11">Belongs to the glycosyltransferase 31 family.</text>
</comment>
<dbReference type="GO" id="GO:0006493">
    <property type="term" value="P:protein O-linked glycosylation"/>
    <property type="evidence" value="ECO:0007669"/>
    <property type="project" value="TreeGrafter"/>
</dbReference>
<evidence type="ECO:0000313" key="13">
    <source>
        <dbReference type="RefSeq" id="XP_022328866.1"/>
    </source>
</evidence>
<dbReference type="SUPFAM" id="SSF53448">
    <property type="entry name" value="Nucleotide-diphospho-sugar transferases"/>
    <property type="match status" value="1"/>
</dbReference>
<dbReference type="GO" id="GO:0016758">
    <property type="term" value="F:hexosyltransferase activity"/>
    <property type="evidence" value="ECO:0007669"/>
    <property type="project" value="InterPro"/>
</dbReference>
<reference evidence="12" key="1">
    <citation type="submission" date="2024-06" db="UniProtKB">
        <authorList>
            <consortium name="RefSeq"/>
        </authorList>
    </citation>
    <scope>NUCLEOTIDE SEQUENCE [LARGE SCALE GENOMIC DNA]</scope>
</reference>
<keyword evidence="8 11" id="KW-0333">Golgi apparatus</keyword>
<sequence>MLLMKIILSKMKSFIVNLAVRYQCTWQTKTSLRNFRQFLFVILIFCIITTWYFFNLSRRSYVYTCESDFGYSKLKFDNLDNITDTPVNSHPYSHTILPESVCDGFTEIYLLTVVKSAAWNFHKRNGIRQTWGQDSNSGNRKMIFILAYNEEFQQRVQAEAQQYNDIVQENFLDNYWSNALKMEMAFTWITNFCKNARYAAFVDDDMYVNVPNALNYLRSIDEKKIENLYSGLVVEKPFPTRDYFNKHYVSRQKYPFNCFPPYIPTGSVFFSKAVIHKIQKVMPYIPRFHEDDVYIGFVIQKLGITPSKINFLIRLGDKSNMKFVPCLISDHGYTTLEMFQSAHALAHSNKLSVELILDVCTQNDAIKEL</sequence>
<evidence type="ECO:0000256" key="11">
    <source>
        <dbReference type="RuleBase" id="RU363063"/>
    </source>
</evidence>
<evidence type="ECO:0000256" key="9">
    <source>
        <dbReference type="ARBA" id="ARBA00023136"/>
    </source>
</evidence>
<dbReference type="Proteomes" id="UP000694844">
    <property type="component" value="Chromosome 1"/>
</dbReference>
<proteinExistence type="inferred from homology"/>
<evidence type="ECO:0000256" key="8">
    <source>
        <dbReference type="ARBA" id="ARBA00023034"/>
    </source>
</evidence>
<comment type="subcellular location">
    <subcellularLocation>
        <location evidence="1 11">Golgi apparatus membrane</location>
        <topology evidence="1 11">Single-pass type II membrane protein</topology>
    </subcellularLocation>
</comment>
<keyword evidence="10" id="KW-0325">Glycoprotein</keyword>
<dbReference type="FunFam" id="3.90.550.50:FF:000001">
    <property type="entry name" value="Hexosyltransferase"/>
    <property type="match status" value="1"/>
</dbReference>
<evidence type="ECO:0000256" key="2">
    <source>
        <dbReference type="ARBA" id="ARBA00008661"/>
    </source>
</evidence>
<dbReference type="GeneID" id="111127863"/>
<keyword evidence="5 11" id="KW-0812">Transmembrane</keyword>
<dbReference type="GO" id="GO:0008194">
    <property type="term" value="F:UDP-glycosyltransferase activity"/>
    <property type="evidence" value="ECO:0007669"/>
    <property type="project" value="TreeGrafter"/>
</dbReference>
<protein>
    <recommendedName>
        <fullName evidence="11">Hexosyltransferase</fullName>
        <ecNumber evidence="11">2.4.1.-</ecNumber>
    </recommendedName>
</protein>
<dbReference type="KEGG" id="cvn:111127863"/>
<evidence type="ECO:0000256" key="10">
    <source>
        <dbReference type="ARBA" id="ARBA00023180"/>
    </source>
</evidence>
<dbReference type="GO" id="GO:0000139">
    <property type="term" value="C:Golgi membrane"/>
    <property type="evidence" value="ECO:0007669"/>
    <property type="project" value="UniProtKB-SubCell"/>
</dbReference>
<keyword evidence="4" id="KW-0808">Transferase</keyword>
<keyword evidence="12" id="KW-1185">Reference proteome</keyword>
<accession>A0A8B8DPE8</accession>
<evidence type="ECO:0000256" key="3">
    <source>
        <dbReference type="ARBA" id="ARBA00022676"/>
    </source>
</evidence>
<dbReference type="PANTHER" id="PTHR11214">
    <property type="entry name" value="BETA-1,3-N-ACETYLGLUCOSAMINYLTRANSFERASE"/>
    <property type="match status" value="1"/>
</dbReference>
<gene>
    <name evidence="13" type="primary">LOC111127863</name>
</gene>
<dbReference type="OrthoDB" id="6145110at2759"/>
<evidence type="ECO:0000256" key="7">
    <source>
        <dbReference type="ARBA" id="ARBA00022989"/>
    </source>
</evidence>
<reference evidence="13" key="2">
    <citation type="submission" date="2025-08" db="UniProtKB">
        <authorList>
            <consortium name="RefSeq"/>
        </authorList>
    </citation>
    <scope>IDENTIFICATION</scope>
    <source>
        <tissue evidence="13">Whole sample</tissue>
    </source>
</reference>
<dbReference type="RefSeq" id="XP_022328866.1">
    <property type="nucleotide sequence ID" value="XM_022473158.1"/>
</dbReference>
<evidence type="ECO:0000313" key="12">
    <source>
        <dbReference type="Proteomes" id="UP000694844"/>
    </source>
</evidence>
<keyword evidence="9 11" id="KW-0472">Membrane</keyword>
<dbReference type="Pfam" id="PF01762">
    <property type="entry name" value="Galactosyl_T"/>
    <property type="match status" value="1"/>
</dbReference>
<dbReference type="InterPro" id="IPR002659">
    <property type="entry name" value="Glyco_trans_31"/>
</dbReference>
<dbReference type="InterPro" id="IPR029044">
    <property type="entry name" value="Nucleotide-diphossugar_trans"/>
</dbReference>
<dbReference type="PANTHER" id="PTHR11214:SF349">
    <property type="entry name" value="BETA-1,3-GALACTOSYLTRANSFERASE BRN"/>
    <property type="match status" value="1"/>
</dbReference>
<keyword evidence="7 11" id="KW-1133">Transmembrane helix</keyword>
<organism evidence="12 13">
    <name type="scientific">Crassostrea virginica</name>
    <name type="common">Eastern oyster</name>
    <dbReference type="NCBI Taxonomy" id="6565"/>
    <lineage>
        <taxon>Eukaryota</taxon>
        <taxon>Metazoa</taxon>
        <taxon>Spiralia</taxon>
        <taxon>Lophotrochozoa</taxon>
        <taxon>Mollusca</taxon>
        <taxon>Bivalvia</taxon>
        <taxon>Autobranchia</taxon>
        <taxon>Pteriomorphia</taxon>
        <taxon>Ostreida</taxon>
        <taxon>Ostreoidea</taxon>
        <taxon>Ostreidae</taxon>
        <taxon>Crassostrea</taxon>
    </lineage>
</organism>